<evidence type="ECO:0000313" key="3">
    <source>
        <dbReference type="EMBL" id="AUR50770.1"/>
    </source>
</evidence>
<dbReference type="PROSITE" id="PS50943">
    <property type="entry name" value="HTH_CROC1"/>
    <property type="match status" value="1"/>
</dbReference>
<sequence>MNKKIPTILAQNIKQRRLDMGISQEQLAEIINASRLTIAWLETEKRWISAEMLERLASAFNCQPYELLQDKTPSSDQ</sequence>
<dbReference type="RefSeq" id="WP_102950070.1">
    <property type="nucleotide sequence ID" value="NZ_CP024847.1"/>
</dbReference>
<feature type="domain" description="HTH cro/C1-type" evidence="2">
    <location>
        <begin position="13"/>
        <end position="67"/>
    </location>
</feature>
<dbReference type="AlphaFoldDB" id="A0A2I7N2U3"/>
<protein>
    <submittedName>
        <fullName evidence="3">Transcriptional regulator</fullName>
    </submittedName>
</protein>
<accession>A0A2I7N2U3</accession>
<name>A0A2I7N2U3_9NEIS</name>
<reference evidence="4" key="1">
    <citation type="submission" date="2017-11" db="EMBL/GenBank/DDBJ databases">
        <authorList>
            <person name="Chan K.G."/>
            <person name="Lee L.S."/>
        </authorList>
    </citation>
    <scope>NUCLEOTIDE SEQUENCE [LARGE SCALE GENOMIC DNA]</scope>
    <source>
        <strain evidence="4">DSM 100970</strain>
    </source>
</reference>
<dbReference type="PANTHER" id="PTHR46558">
    <property type="entry name" value="TRACRIPTIONAL REGULATORY PROTEIN-RELATED-RELATED"/>
    <property type="match status" value="1"/>
</dbReference>
<dbReference type="InterPro" id="IPR001387">
    <property type="entry name" value="Cro/C1-type_HTH"/>
</dbReference>
<dbReference type="Pfam" id="PF01381">
    <property type="entry name" value="HTH_3"/>
    <property type="match status" value="1"/>
</dbReference>
<evidence type="ECO:0000256" key="1">
    <source>
        <dbReference type="ARBA" id="ARBA00023125"/>
    </source>
</evidence>
<keyword evidence="1" id="KW-0238">DNA-binding</keyword>
<dbReference type="InterPro" id="IPR010982">
    <property type="entry name" value="Lambda_DNA-bd_dom_sf"/>
</dbReference>
<dbReference type="Gene3D" id="1.10.260.40">
    <property type="entry name" value="lambda repressor-like DNA-binding domains"/>
    <property type="match status" value="1"/>
</dbReference>
<dbReference type="GO" id="GO:0003677">
    <property type="term" value="F:DNA binding"/>
    <property type="evidence" value="ECO:0007669"/>
    <property type="project" value="UniProtKB-KW"/>
</dbReference>
<dbReference type="Proteomes" id="UP000236655">
    <property type="component" value="Chromosome"/>
</dbReference>
<dbReference type="EMBL" id="CP024847">
    <property type="protein sequence ID" value="AUR50770.1"/>
    <property type="molecule type" value="Genomic_DNA"/>
</dbReference>
<dbReference type="PANTHER" id="PTHR46558:SF4">
    <property type="entry name" value="DNA-BIDING PHAGE PROTEIN"/>
    <property type="match status" value="1"/>
</dbReference>
<evidence type="ECO:0000313" key="4">
    <source>
        <dbReference type="Proteomes" id="UP000236655"/>
    </source>
</evidence>
<dbReference type="SUPFAM" id="SSF47413">
    <property type="entry name" value="lambda repressor-like DNA-binding domains"/>
    <property type="match status" value="1"/>
</dbReference>
<evidence type="ECO:0000259" key="2">
    <source>
        <dbReference type="PROSITE" id="PS50943"/>
    </source>
</evidence>
<dbReference type="SMART" id="SM00530">
    <property type="entry name" value="HTH_XRE"/>
    <property type="match status" value="1"/>
</dbReference>
<dbReference type="CDD" id="cd00093">
    <property type="entry name" value="HTH_XRE"/>
    <property type="match status" value="1"/>
</dbReference>
<organism evidence="3 4">
    <name type="scientific">Aquella oligotrophica</name>
    <dbReference type="NCBI Taxonomy" id="2067065"/>
    <lineage>
        <taxon>Bacteria</taxon>
        <taxon>Pseudomonadati</taxon>
        <taxon>Pseudomonadota</taxon>
        <taxon>Betaproteobacteria</taxon>
        <taxon>Neisseriales</taxon>
        <taxon>Neisseriaceae</taxon>
        <taxon>Aquella</taxon>
    </lineage>
</organism>
<keyword evidence="4" id="KW-1185">Reference proteome</keyword>
<dbReference type="OrthoDB" id="8527856at2"/>
<proteinExistence type="predicted"/>
<gene>
    <name evidence="3" type="ORF">CUN60_00145</name>
</gene>
<dbReference type="KEGG" id="nba:CUN60_00145"/>